<dbReference type="Pfam" id="PF04457">
    <property type="entry name" value="MJ1316"/>
    <property type="match status" value="1"/>
</dbReference>
<gene>
    <name evidence="3" type="ORF">Ae201684_012860</name>
</gene>
<dbReference type="SUPFAM" id="SSF81301">
    <property type="entry name" value="Nucleotidyltransferase"/>
    <property type="match status" value="1"/>
</dbReference>
<dbReference type="Gene3D" id="3.40.50.300">
    <property type="entry name" value="P-loop containing nucleotide triphosphate hydrolases"/>
    <property type="match status" value="1"/>
</dbReference>
<dbReference type="InterPro" id="IPR016135">
    <property type="entry name" value="UBQ-conjugating_enzyme/RWD"/>
</dbReference>
<dbReference type="InterPro" id="IPR027417">
    <property type="entry name" value="P-loop_NTPase"/>
</dbReference>
<feature type="region of interest" description="Disordered" evidence="1">
    <location>
        <begin position="1391"/>
        <end position="1416"/>
    </location>
</feature>
<feature type="compositionally biased region" description="Low complexity" evidence="1">
    <location>
        <begin position="141"/>
        <end position="159"/>
    </location>
</feature>
<dbReference type="PANTHER" id="PTHR43883">
    <property type="entry name" value="SLR0207 PROTEIN"/>
    <property type="match status" value="1"/>
</dbReference>
<name>A0A6G0WQC3_9STRA</name>
<dbReference type="InterPro" id="IPR019510">
    <property type="entry name" value="AKAP7-like_phosphoesterase"/>
</dbReference>
<dbReference type="SUPFAM" id="SSF54495">
    <property type="entry name" value="UBC-like"/>
    <property type="match status" value="1"/>
</dbReference>
<dbReference type="EMBL" id="VJMJ01000163">
    <property type="protein sequence ID" value="KAF0729593.1"/>
    <property type="molecule type" value="Genomic_DNA"/>
</dbReference>
<dbReference type="PROSITE" id="PS50908">
    <property type="entry name" value="RWD"/>
    <property type="match status" value="1"/>
</dbReference>
<dbReference type="Gene3D" id="3.30.460.10">
    <property type="entry name" value="Beta Polymerase, domain 2"/>
    <property type="match status" value="1"/>
</dbReference>
<dbReference type="PANTHER" id="PTHR43883:SF1">
    <property type="entry name" value="GLUCONOKINASE"/>
    <property type="match status" value="1"/>
</dbReference>
<dbReference type="SUPFAM" id="SSF56091">
    <property type="entry name" value="DNA ligase/mRNA capping enzyme, catalytic domain"/>
    <property type="match status" value="1"/>
</dbReference>
<protein>
    <recommendedName>
        <fullName evidence="2">RWD domain-containing protein</fullName>
    </recommendedName>
</protein>
<dbReference type="InterPro" id="IPR006575">
    <property type="entry name" value="RWD_dom"/>
</dbReference>
<evidence type="ECO:0000256" key="1">
    <source>
        <dbReference type="SAM" id="MobiDB-lite"/>
    </source>
</evidence>
<dbReference type="SUPFAM" id="SSF55144">
    <property type="entry name" value="LigT-like"/>
    <property type="match status" value="1"/>
</dbReference>
<dbReference type="Proteomes" id="UP000481153">
    <property type="component" value="Unassembled WGS sequence"/>
</dbReference>
<dbReference type="Pfam" id="PF10469">
    <property type="entry name" value="AKAP7_NLS"/>
    <property type="match status" value="1"/>
</dbReference>
<dbReference type="VEuPathDB" id="FungiDB:AeMF1_013054"/>
<dbReference type="Gene3D" id="3.10.110.10">
    <property type="entry name" value="Ubiquitin Conjugating Enzyme"/>
    <property type="match status" value="1"/>
</dbReference>
<dbReference type="Pfam" id="PF05773">
    <property type="entry name" value="RWD"/>
    <property type="match status" value="1"/>
</dbReference>
<feature type="domain" description="RWD" evidence="2">
    <location>
        <begin position="10"/>
        <end position="109"/>
    </location>
</feature>
<accession>A0A6G0WQC3</accession>
<feature type="region of interest" description="Disordered" evidence="1">
    <location>
        <begin position="114"/>
        <end position="160"/>
    </location>
</feature>
<dbReference type="InterPro" id="IPR043519">
    <property type="entry name" value="NT_sf"/>
</dbReference>
<sequence>MSPAHPLQAEEFEALQAIYGDANVTFREDDHTLLVAIPDTVTFAFEISPAYPENLQCPIVSFPSIHDKHAWLTDSLQAKMETAASTSIQYGQVCLFDMIEAAMTYLQEQKDTFNDEYDSPPPSFASSKSKKAKAPPPAPPSKSKAATKKPNSPPAAKSSMRTATDVIHRMLWDDQINQHEVVVGYLDRFLGIMERPITSFNWGDISTISHMETAIPKHRIQYFKWKGDIVWDKRCRMDRVFGSSGHEVVDFSVADASDVSNAAAVASPQISAADIPYFPPFYTNHDRPNAFLCIRITSPEVVAACVAVQESIVARDPRLRAALLPSQKLHCTLRMLRLASVQDLTVARRVLQESQGLLHRCLSSVQLHLSGVSNFGNRVIHAEVNCPALSEIVALLHRRLAAVGVGLIGNHDPFQAHVTLCKLSRDLSKQIQTIDRASYADVATQSLGVQRIEAIEFCAVGPQLDSDRFYSRLAPSLPISVPPPTLPIEFPAVAPPCAIILRGVPGSGKSTLARAITEHCKTQQCSFSVCSADTFFDTIQFDKSRLSEAHDDCRERFVQALSANVDVVVVDNTNLQAENVQSYLDLVAATVPNLYKTYVWSLEAPDAAACVRRSVHEIPPETMARYVTGGIAPLSPTTLAAVTHMESLRSPMTPKPAKALSLPSSIVYAAVFLDDASKARLRGHCQPIHDQVVIDHVTIAFQPSAELIMNLHVGSTVKFEATAMAANATVQAVVVSQPHVGGWENPGKPHVTISVTKGTPPKASHELLATTHAVPLPFSIPLSGVVGVCLSGQRRLTTFSDFLGASDASSGDHPVSLSSASSVSVPPTVKSLHVFDFDLTLVRPPPRHHGIQVLSPEQQAQIGNDWYRSPLSLHPKQKLVPLPALAELKAIDGATETMGVVLTARSVKLTSAVSAVLATFGAADVPVIGKPEHLIADLHGQTQEAQTAARAEENIAFKLSALATWVQANPQLDSLVVYEDDDAILEALYSWSGRQTSSLSIEIIDSKRMYMGKPYSVVQWLKNLGGATSSAYWARAEAVLKQLQEYCGTSAVVRPFGSFALHRSSDLDVLVSIPNHKTARQAVERVAATLRRHGFVDIYESGSSRCPLLKIRWPDATAAPIDLDIVFAHEAALAAFDATATTEINFDRYFSSNDPDDRAILGLATLCHVQSTIQSSGSVSFDVFARCVDVVVHQFKAQCLHGTAYNAVPTFKITEAVAAYCSTFQGAQLPLKDVVQGFYASSPRLNYDNVFVSPHLQACVAQAFAEGHAICTDESFPSSGTLARLVQRREACVDPSEIISLRVSYAPLSRLSTTVWTLTQWFNWALGKALRELYRDHNVQVDPMFPTQGMARTFGVLGNLDQTVAFLKAFASRLATDSEQQIQVDVVVAAAPPLSPSPPQTPKEKADEGKTSEGPSVLMKFPRTKHLLANNAISRDDLVLDPHDAAAFLKTRVTCQEKVDGANLGFFLTDDFQVVAQNRSHFTTAETAPQFKGLDMWIQVHQFELCELLSPPGRYVLYGEWLYAQHSIAYSKLPSYFLAFDIYDRETQTFWSVAKVQAALEETSIHMVPTVFSGVCSSMDDFKAMLETKSEFYDGPVEGVVIRKETPDELIARAKLVRDDFIQHIDEHWTKKGVVKNQLHF</sequence>
<dbReference type="Pfam" id="PF13671">
    <property type="entry name" value="AAA_33"/>
    <property type="match status" value="1"/>
</dbReference>
<organism evidence="3 4">
    <name type="scientific">Aphanomyces euteiches</name>
    <dbReference type="NCBI Taxonomy" id="100861"/>
    <lineage>
        <taxon>Eukaryota</taxon>
        <taxon>Sar</taxon>
        <taxon>Stramenopiles</taxon>
        <taxon>Oomycota</taxon>
        <taxon>Saprolegniomycetes</taxon>
        <taxon>Saprolegniales</taxon>
        <taxon>Verrucalvaceae</taxon>
        <taxon>Aphanomyces</taxon>
    </lineage>
</organism>
<dbReference type="InterPro" id="IPR040459">
    <property type="entry name" value="MJ1316"/>
</dbReference>
<evidence type="ECO:0000259" key="2">
    <source>
        <dbReference type="PROSITE" id="PS50908"/>
    </source>
</evidence>
<dbReference type="Pfam" id="PF09414">
    <property type="entry name" value="RNA_ligase"/>
    <property type="match status" value="1"/>
</dbReference>
<dbReference type="InterPro" id="IPR052732">
    <property type="entry name" value="Cell-binding_unc_protein"/>
</dbReference>
<feature type="compositionally biased region" description="Basic and acidic residues" evidence="1">
    <location>
        <begin position="1402"/>
        <end position="1411"/>
    </location>
</feature>
<dbReference type="SUPFAM" id="SSF52540">
    <property type="entry name" value="P-loop containing nucleoside triphosphate hydrolases"/>
    <property type="match status" value="1"/>
</dbReference>
<dbReference type="InterPro" id="IPR021122">
    <property type="entry name" value="RNA_ligase_dom_REL/Rnl2"/>
</dbReference>
<dbReference type="Gene3D" id="3.30.470.30">
    <property type="entry name" value="DNA ligase/mRNA capping enzyme"/>
    <property type="match status" value="1"/>
</dbReference>
<comment type="caution">
    <text evidence="3">The sequence shown here is derived from an EMBL/GenBank/DDBJ whole genome shotgun (WGS) entry which is preliminary data.</text>
</comment>
<proteinExistence type="predicted"/>
<evidence type="ECO:0000313" key="4">
    <source>
        <dbReference type="Proteomes" id="UP000481153"/>
    </source>
</evidence>
<evidence type="ECO:0000313" key="3">
    <source>
        <dbReference type="EMBL" id="KAF0729593.1"/>
    </source>
</evidence>
<dbReference type="InterPro" id="IPR009097">
    <property type="entry name" value="Cyclic_Pdiesterase"/>
</dbReference>
<keyword evidence="4" id="KW-1185">Reference proteome</keyword>
<dbReference type="Gene3D" id="3.90.1140.10">
    <property type="entry name" value="Cyclic phosphodiesterase"/>
    <property type="match status" value="1"/>
</dbReference>
<reference evidence="3 4" key="1">
    <citation type="submission" date="2019-07" db="EMBL/GenBank/DDBJ databases">
        <title>Genomics analysis of Aphanomyces spp. identifies a new class of oomycete effector associated with host adaptation.</title>
        <authorList>
            <person name="Gaulin E."/>
        </authorList>
    </citation>
    <scope>NUCLEOTIDE SEQUENCE [LARGE SCALE GENOMIC DNA]</scope>
    <source>
        <strain evidence="3 4">ATCC 201684</strain>
    </source>
</reference>